<dbReference type="SUPFAM" id="SSF82185">
    <property type="entry name" value="Histone H3 K4-specific methyltransferase SET7/9 N-terminal domain"/>
    <property type="match status" value="1"/>
</dbReference>
<dbReference type="SUPFAM" id="SSF48403">
    <property type="entry name" value="Ankyrin repeat"/>
    <property type="match status" value="1"/>
</dbReference>
<feature type="region of interest" description="Disordered" evidence="2">
    <location>
        <begin position="534"/>
        <end position="599"/>
    </location>
</feature>
<evidence type="ECO:0000313" key="3">
    <source>
        <dbReference type="EMBL" id="PIK42825.1"/>
    </source>
</evidence>
<dbReference type="InterPro" id="IPR036770">
    <property type="entry name" value="Ankyrin_rpt-contain_sf"/>
</dbReference>
<dbReference type="PANTHER" id="PTHR15897">
    <property type="entry name" value="ANKYRIN REPEAT AND MYND DOMAIN PROTEIN 1"/>
    <property type="match status" value="1"/>
</dbReference>
<proteinExistence type="predicted"/>
<comment type="caution">
    <text evidence="3">The sequence shown here is derived from an EMBL/GenBank/DDBJ whole genome shotgun (WGS) entry which is preliminary data.</text>
</comment>
<dbReference type="Gene3D" id="2.20.110.10">
    <property type="entry name" value="Histone H3 K4-specific methyltransferase SET7/9 N-terminal domain"/>
    <property type="match status" value="3"/>
</dbReference>
<evidence type="ECO:0000256" key="1">
    <source>
        <dbReference type="ARBA" id="ARBA00022737"/>
    </source>
</evidence>
<dbReference type="InterPro" id="IPR053064">
    <property type="entry name" value="Ankyrin-MYND_domain-protein"/>
</dbReference>
<keyword evidence="4" id="KW-1185">Reference proteome</keyword>
<accession>A0A2G8K4E6</accession>
<keyword evidence="1" id="KW-0677">Repeat</keyword>
<organism evidence="3 4">
    <name type="scientific">Stichopus japonicus</name>
    <name type="common">Sea cucumber</name>
    <dbReference type="NCBI Taxonomy" id="307972"/>
    <lineage>
        <taxon>Eukaryota</taxon>
        <taxon>Metazoa</taxon>
        <taxon>Echinodermata</taxon>
        <taxon>Eleutherozoa</taxon>
        <taxon>Echinozoa</taxon>
        <taxon>Holothuroidea</taxon>
        <taxon>Aspidochirotacea</taxon>
        <taxon>Aspidochirotida</taxon>
        <taxon>Stichopodidae</taxon>
        <taxon>Apostichopus</taxon>
    </lineage>
</organism>
<dbReference type="OrthoDB" id="48314at2759"/>
<dbReference type="STRING" id="307972.A0A2G8K4E6"/>
<evidence type="ECO:0000313" key="4">
    <source>
        <dbReference type="Proteomes" id="UP000230750"/>
    </source>
</evidence>
<feature type="compositionally biased region" description="Basic and acidic residues" evidence="2">
    <location>
        <begin position="450"/>
        <end position="459"/>
    </location>
</feature>
<feature type="compositionally biased region" description="Basic residues" evidence="2">
    <location>
        <begin position="567"/>
        <end position="592"/>
    </location>
</feature>
<gene>
    <name evidence="3" type="ORF">BSL78_20318</name>
</gene>
<name>A0A2G8K4E6_STIJA</name>
<dbReference type="EMBL" id="MRZV01000900">
    <property type="protein sequence ID" value="PIK42825.1"/>
    <property type="molecule type" value="Genomic_DNA"/>
</dbReference>
<dbReference type="Proteomes" id="UP000230750">
    <property type="component" value="Unassembled WGS sequence"/>
</dbReference>
<dbReference type="AlphaFoldDB" id="A0A2G8K4E6"/>
<protein>
    <submittedName>
        <fullName evidence="3">Putative ankyrin repeat and MYND domain-containing protein 1</fullName>
    </submittedName>
</protein>
<reference evidence="3 4" key="1">
    <citation type="journal article" date="2017" name="PLoS Biol.">
        <title>The sea cucumber genome provides insights into morphological evolution and visceral regeneration.</title>
        <authorList>
            <person name="Zhang X."/>
            <person name="Sun L."/>
            <person name="Yuan J."/>
            <person name="Sun Y."/>
            <person name="Gao Y."/>
            <person name="Zhang L."/>
            <person name="Li S."/>
            <person name="Dai H."/>
            <person name="Hamel J.F."/>
            <person name="Liu C."/>
            <person name="Yu Y."/>
            <person name="Liu S."/>
            <person name="Lin W."/>
            <person name="Guo K."/>
            <person name="Jin S."/>
            <person name="Xu P."/>
            <person name="Storey K.B."/>
            <person name="Huan P."/>
            <person name="Zhang T."/>
            <person name="Zhou Y."/>
            <person name="Zhang J."/>
            <person name="Lin C."/>
            <person name="Li X."/>
            <person name="Xing L."/>
            <person name="Huo D."/>
            <person name="Sun M."/>
            <person name="Wang L."/>
            <person name="Mercier A."/>
            <person name="Li F."/>
            <person name="Yang H."/>
            <person name="Xiang J."/>
        </authorList>
    </citation>
    <scope>NUCLEOTIDE SEQUENCE [LARGE SCALE GENOMIC DNA]</scope>
    <source>
        <strain evidence="3">Shaxun</strain>
        <tissue evidence="3">Muscle</tissue>
    </source>
</reference>
<dbReference type="Pfam" id="PF02493">
    <property type="entry name" value="MORN"/>
    <property type="match status" value="6"/>
</dbReference>
<dbReference type="PANTHER" id="PTHR15897:SF2">
    <property type="entry name" value="ANKYRIN REPEAT AND MYND DOMAIN-CONTAINING PROTEIN 1"/>
    <property type="match status" value="1"/>
</dbReference>
<sequence length="620" mass="69923">MPSELEIYAFPRLKSAKREVNANQRDYKSGASFSGNLKGVQRSGTGAFSWPNGDKYTGEYVDNVRHGKGEQLWADGSKFTGTFLKDVRHGYGEIKWQNGESFQGNYFKDHRHGEGVYTWPDGSSFRGTFYKNRKEGYGVFKFPSGKRFEGLYKDDERCGPGLLTYPDGLQDFGLWHKERLINFCSTIEETFSLSDHEHCGFNQEELITGTEAERMEMSERKSDLRDCLSPEVGSGDASSINLRDIMNSLEKPNYKTDFEQFQPGCPESIDLNSLTYDREEYDREFFGEDAEPVAADDEKDTSLMNRTPSYIAMMEHISKHRNRENTMPFAVSDILKGNRSCHGDRGPIERASVALITAAGEGDYDSVNSLVVDGAVDVNVADKNGSTALLCAADRRCQQAERRRVVCPSGLPRALLPYGFFQVQHRRAVPPETSGGGSGSHAGGRKPRGGKREDFHSREQTPPSSHRSRDLLSAASHESSLIYNNASVYDYADRRADRDGMEDEGDDDNNEEEEEEIDDKDDFFDLVSSAVTEEHVMEEDDRDEDIPEWDPDAAESETRVSLGNGLHRQRGPHHHPTGHPTVLRRWRPRQKPGRRETPTAYWILNPIPAWRATGSKSPRI</sequence>
<dbReference type="Gene3D" id="1.25.40.20">
    <property type="entry name" value="Ankyrin repeat-containing domain"/>
    <property type="match status" value="1"/>
</dbReference>
<evidence type="ECO:0000256" key="2">
    <source>
        <dbReference type="SAM" id="MobiDB-lite"/>
    </source>
</evidence>
<feature type="compositionally biased region" description="Acidic residues" evidence="2">
    <location>
        <begin position="500"/>
        <end position="522"/>
    </location>
</feature>
<dbReference type="InterPro" id="IPR003409">
    <property type="entry name" value="MORN"/>
</dbReference>
<feature type="compositionally biased region" description="Acidic residues" evidence="2">
    <location>
        <begin position="536"/>
        <end position="555"/>
    </location>
</feature>
<feature type="region of interest" description="Disordered" evidence="2">
    <location>
        <begin position="498"/>
        <end position="522"/>
    </location>
</feature>
<feature type="region of interest" description="Disordered" evidence="2">
    <location>
        <begin position="429"/>
        <end position="476"/>
    </location>
</feature>
<dbReference type="SMART" id="SM00698">
    <property type="entry name" value="MORN"/>
    <property type="match status" value="5"/>
</dbReference>